<accession>A0A6G1KD68</accession>
<reference evidence="2" key="1">
    <citation type="journal article" date="2020" name="Stud. Mycol.">
        <title>101 Dothideomycetes genomes: a test case for predicting lifestyles and emergence of pathogens.</title>
        <authorList>
            <person name="Haridas S."/>
            <person name="Albert R."/>
            <person name="Binder M."/>
            <person name="Bloem J."/>
            <person name="Labutti K."/>
            <person name="Salamov A."/>
            <person name="Andreopoulos B."/>
            <person name="Baker S."/>
            <person name="Barry K."/>
            <person name="Bills G."/>
            <person name="Bluhm B."/>
            <person name="Cannon C."/>
            <person name="Castanera R."/>
            <person name="Culley D."/>
            <person name="Daum C."/>
            <person name="Ezra D."/>
            <person name="Gonzalez J."/>
            <person name="Henrissat B."/>
            <person name="Kuo A."/>
            <person name="Liang C."/>
            <person name="Lipzen A."/>
            <person name="Lutzoni F."/>
            <person name="Magnuson J."/>
            <person name="Mondo S."/>
            <person name="Nolan M."/>
            <person name="Ohm R."/>
            <person name="Pangilinan J."/>
            <person name="Park H.-J."/>
            <person name="Ramirez L."/>
            <person name="Alfaro M."/>
            <person name="Sun H."/>
            <person name="Tritt A."/>
            <person name="Yoshinaga Y."/>
            <person name="Zwiers L.-H."/>
            <person name="Turgeon B."/>
            <person name="Goodwin S."/>
            <person name="Spatafora J."/>
            <person name="Crous P."/>
            <person name="Grigoriev I."/>
        </authorList>
    </citation>
    <scope>NUCLEOTIDE SEQUENCE</scope>
    <source>
        <strain evidence="2">CBS 279.74</strain>
    </source>
</reference>
<evidence type="ECO:0000313" key="2">
    <source>
        <dbReference type="EMBL" id="KAF2710720.1"/>
    </source>
</evidence>
<proteinExistence type="predicted"/>
<feature type="region of interest" description="Disordered" evidence="1">
    <location>
        <begin position="69"/>
        <end position="92"/>
    </location>
</feature>
<evidence type="ECO:0000313" key="3">
    <source>
        <dbReference type="Proteomes" id="UP000799428"/>
    </source>
</evidence>
<keyword evidence="3" id="KW-1185">Reference proteome</keyword>
<sequence length="442" mass="49586">MSTTPDDLFDINSQEQHNFSDGALDMDLDHLFNLPPELDQSSTEAAHMHTISTPYIDQMDHMDFEQAKSAAADVRYPTPSSAPGNPHTPDLDMDAAGSVDMDLQPENIAVDPGLPPIFNSNTRKFPDFSQENMLNIPGIVDIYNAYRNAYTNPYATKEGHLKRACYLATALLEHYYPPVQGFEVQRVHLPVVANDGWSVELDNAYAPGFELFKLPTYHRIPADLIAGFVVSLWYTFNDANGVEVTASFPHTYLTILIDDLSTADQWKSDVKQSDAEATNNFGDIMAYNMATQAKISKGYVFAIIGPRIEFYEYQNEYKYNPAQDTKHIKVMQPIDIKYPVNLDHDGPKLEASRAAVQAAIDAEYSKKVAIENAKPAYKRKKVPIKKAEFPSRVPHADWTMDLRTTNPADFDKMLTSVAMSPIYYQNGVTGHGSKRIDKENAR</sequence>
<organism evidence="2 3">
    <name type="scientific">Pleomassaria siparia CBS 279.74</name>
    <dbReference type="NCBI Taxonomy" id="1314801"/>
    <lineage>
        <taxon>Eukaryota</taxon>
        <taxon>Fungi</taxon>
        <taxon>Dikarya</taxon>
        <taxon>Ascomycota</taxon>
        <taxon>Pezizomycotina</taxon>
        <taxon>Dothideomycetes</taxon>
        <taxon>Pleosporomycetidae</taxon>
        <taxon>Pleosporales</taxon>
        <taxon>Pleomassariaceae</taxon>
        <taxon>Pleomassaria</taxon>
    </lineage>
</organism>
<name>A0A6G1KD68_9PLEO</name>
<dbReference type="AlphaFoldDB" id="A0A6G1KD68"/>
<dbReference type="Proteomes" id="UP000799428">
    <property type="component" value="Unassembled WGS sequence"/>
</dbReference>
<protein>
    <submittedName>
        <fullName evidence="2">Uncharacterized protein</fullName>
    </submittedName>
</protein>
<evidence type="ECO:0000256" key="1">
    <source>
        <dbReference type="SAM" id="MobiDB-lite"/>
    </source>
</evidence>
<dbReference type="OrthoDB" id="3797007at2759"/>
<gene>
    <name evidence="2" type="ORF">K504DRAFT_500664</name>
</gene>
<dbReference type="EMBL" id="MU005768">
    <property type="protein sequence ID" value="KAF2710720.1"/>
    <property type="molecule type" value="Genomic_DNA"/>
</dbReference>